<dbReference type="InterPro" id="IPR001387">
    <property type="entry name" value="Cro/C1-type_HTH"/>
</dbReference>
<dbReference type="RefSeq" id="WP_087303607.1">
    <property type="nucleotide sequence ID" value="NZ_NFKP01000053.1"/>
</dbReference>
<reference evidence="3" key="1">
    <citation type="submission" date="2017-04" db="EMBL/GenBank/DDBJ databases">
        <title>Function of individual gut microbiota members based on whole genome sequencing of pure cultures obtained from chicken caecum.</title>
        <authorList>
            <person name="Medvecky M."/>
            <person name="Cejkova D."/>
            <person name="Polansky O."/>
            <person name="Karasova D."/>
            <person name="Kubasova T."/>
            <person name="Cizek A."/>
            <person name="Rychlik I."/>
        </authorList>
    </citation>
    <scope>NUCLEOTIDE SEQUENCE [LARGE SCALE GENOMIC DNA]</scope>
    <source>
        <strain evidence="3">An175</strain>
    </source>
</reference>
<dbReference type="SMART" id="SM00530">
    <property type="entry name" value="HTH_XRE"/>
    <property type="match status" value="1"/>
</dbReference>
<accession>A0A1Y4MJC6</accession>
<dbReference type="EMBL" id="NFKP01000053">
    <property type="protein sequence ID" value="OUP64389.1"/>
    <property type="molecule type" value="Genomic_DNA"/>
</dbReference>
<evidence type="ECO:0000313" key="2">
    <source>
        <dbReference type="EMBL" id="OUP64389.1"/>
    </source>
</evidence>
<dbReference type="CDD" id="cd00093">
    <property type="entry name" value="HTH_XRE"/>
    <property type="match status" value="1"/>
</dbReference>
<feature type="domain" description="HTH cro/C1-type" evidence="1">
    <location>
        <begin position="47"/>
        <end position="101"/>
    </location>
</feature>
<gene>
    <name evidence="2" type="ORF">B5F11_20215</name>
</gene>
<proteinExistence type="predicted"/>
<organism evidence="2 3">
    <name type="scientific">Anaerotruncus colihominis</name>
    <dbReference type="NCBI Taxonomy" id="169435"/>
    <lineage>
        <taxon>Bacteria</taxon>
        <taxon>Bacillati</taxon>
        <taxon>Bacillota</taxon>
        <taxon>Clostridia</taxon>
        <taxon>Eubacteriales</taxon>
        <taxon>Oscillospiraceae</taxon>
        <taxon>Anaerotruncus</taxon>
    </lineage>
</organism>
<protein>
    <recommendedName>
        <fullName evidence="1">HTH cro/C1-type domain-containing protein</fullName>
    </recommendedName>
</protein>
<dbReference type="AlphaFoldDB" id="A0A1Y4MJC6"/>
<dbReference type="SUPFAM" id="SSF47413">
    <property type="entry name" value="lambda repressor-like DNA-binding domains"/>
    <property type="match status" value="1"/>
</dbReference>
<dbReference type="Gene3D" id="1.10.260.40">
    <property type="entry name" value="lambda repressor-like DNA-binding domains"/>
    <property type="match status" value="1"/>
</dbReference>
<sequence length="177" mass="19958">MAQPPLGWYFYYITLKQGGQPFAGTLTHSTPKRKKKDEVIMRFADKLSTLMDDLNLTQSKLSSLTGIGKTSISQYLSGQHEPSKARKQEIARALGVQENYFETFMPSATVQNGDVVNLPVTLAAKLMKKSKEWVEQGLQDGRFPWGYAVKLKRWSYFISSVKFTECTGIEIPLNKIA</sequence>
<name>A0A1Y4MJC6_9FIRM</name>
<dbReference type="GO" id="GO:0003677">
    <property type="term" value="F:DNA binding"/>
    <property type="evidence" value="ECO:0007669"/>
    <property type="project" value="InterPro"/>
</dbReference>
<dbReference type="Proteomes" id="UP000196386">
    <property type="component" value="Unassembled WGS sequence"/>
</dbReference>
<evidence type="ECO:0000313" key="3">
    <source>
        <dbReference type="Proteomes" id="UP000196386"/>
    </source>
</evidence>
<dbReference type="PROSITE" id="PS50943">
    <property type="entry name" value="HTH_CROC1"/>
    <property type="match status" value="1"/>
</dbReference>
<dbReference type="Pfam" id="PF01381">
    <property type="entry name" value="HTH_3"/>
    <property type="match status" value="1"/>
</dbReference>
<comment type="caution">
    <text evidence="2">The sequence shown here is derived from an EMBL/GenBank/DDBJ whole genome shotgun (WGS) entry which is preliminary data.</text>
</comment>
<evidence type="ECO:0000259" key="1">
    <source>
        <dbReference type="PROSITE" id="PS50943"/>
    </source>
</evidence>
<dbReference type="InterPro" id="IPR010982">
    <property type="entry name" value="Lambda_DNA-bd_dom_sf"/>
</dbReference>